<feature type="transmembrane region" description="Helical" evidence="14">
    <location>
        <begin position="462"/>
        <end position="483"/>
    </location>
</feature>
<evidence type="ECO:0000256" key="10">
    <source>
        <dbReference type="ARBA" id="ARBA00023315"/>
    </source>
</evidence>
<dbReference type="InterPro" id="IPR004299">
    <property type="entry name" value="MBOAT_fam"/>
</dbReference>
<keyword evidence="9 11" id="KW-0472">Membrane</keyword>
<comment type="similarity">
    <text evidence="4 11">Belongs to the membrane-bound acyltransferase family. Sterol o-acyltransferase subfamily.</text>
</comment>
<feature type="transmembrane region" description="Helical" evidence="14">
    <location>
        <begin position="286"/>
        <end position="305"/>
    </location>
</feature>
<comment type="pathway">
    <text evidence="3">Lipid metabolism.</text>
</comment>
<comment type="subcellular location">
    <subcellularLocation>
        <location evidence="1 11">Endoplasmic reticulum membrane</location>
        <topology evidence="1 11">Multi-pass membrane protein</topology>
    </subcellularLocation>
</comment>
<proteinExistence type="evidence at transcript level"/>
<dbReference type="GO" id="GO:0004144">
    <property type="term" value="F:diacylglycerol O-acyltransferase activity"/>
    <property type="evidence" value="ECO:0007669"/>
    <property type="project" value="InterPro"/>
</dbReference>
<evidence type="ECO:0000256" key="6">
    <source>
        <dbReference type="ARBA" id="ARBA00022692"/>
    </source>
</evidence>
<feature type="transmembrane region" description="Helical" evidence="14">
    <location>
        <begin position="404"/>
        <end position="425"/>
    </location>
</feature>
<dbReference type="InterPro" id="IPR027251">
    <property type="entry name" value="Diacylglycerol_acylTrfase1"/>
</dbReference>
<keyword evidence="7 11" id="KW-0256">Endoplasmic reticulum</keyword>
<evidence type="ECO:0000256" key="2">
    <source>
        <dbReference type="ARBA" id="ARBA00004771"/>
    </source>
</evidence>
<feature type="transmembrane region" description="Helical" evidence="14">
    <location>
        <begin position="171"/>
        <end position="192"/>
    </location>
</feature>
<evidence type="ECO:0000256" key="7">
    <source>
        <dbReference type="ARBA" id="ARBA00022824"/>
    </source>
</evidence>
<dbReference type="GO" id="GO:0019432">
    <property type="term" value="P:triglyceride biosynthetic process"/>
    <property type="evidence" value="ECO:0007669"/>
    <property type="project" value="UniProtKB-UniPathway"/>
</dbReference>
<feature type="transmembrane region" description="Helical" evidence="14">
    <location>
        <begin position="15"/>
        <end position="37"/>
    </location>
</feature>
<sequence>MHEAVSHFLHRHAPLSLSGFAMAIVSGTLGVAASSFIPDSDHSTTSPSLRKRNSSSLFPKASDTSSVDGKAAHRTSSPVHLKLAESPLSSRNIFKQNHEGLFNLCMVTLVAVIIRLFLENLLKYGWLMKRDFWLSTFTAWPLFICSLGLPIFPLAAFVVEKLAQKNLLPEPIVLCSHVIITSASVLYPALVILRFDCALMSGIGLMLYSCALWLKLVSYAHTSYDMRCEAKSRLEGKSSADSKNGELPYRVNIKDLAYFMVAPTLCYQLSYPRTQFIRKFWVARQVLKLILVNVVMGFIIEQYMIPVMHNSKPPRRGYWLHFIERNLKLAVPSIGLWFCIFYSIFHLWLNIVAELLRFGDREFYKDWWNAKNMEEYWKMWNIPVHRWMVRHLYGPCMKRKLPRWVAISISFLLSAVLHEICVSVPCHVFQLWAFNGMMLQIPLVLSSKPLQKRFPSSKAGNVFFWFLFCIYGQPNCVLMYYHALMERRGLRID</sequence>
<comment type="pathway">
    <text evidence="2">Glycerolipid metabolism; triacylglycerol biosynthesis.</text>
</comment>
<keyword evidence="8 14" id="KW-1133">Transmembrane helix</keyword>
<reference evidence="15" key="1">
    <citation type="submission" date="2015-11" db="EMBL/GenBank/DDBJ databases">
        <authorList>
            <person name="Zhang Y."/>
            <person name="Guo Z."/>
        </authorList>
    </citation>
    <scope>NUCLEOTIDE SEQUENCE</scope>
</reference>
<feature type="transmembrane region" description="Helical" evidence="14">
    <location>
        <begin position="334"/>
        <end position="356"/>
    </location>
</feature>
<evidence type="ECO:0000256" key="14">
    <source>
        <dbReference type="SAM" id="Phobius"/>
    </source>
</evidence>
<dbReference type="EMBL" id="KU055625">
    <property type="protein sequence ID" value="ANN46862.1"/>
    <property type="molecule type" value="mRNA"/>
</dbReference>
<dbReference type="PIRSF" id="PIRSF500231">
    <property type="entry name" value="Oat_dag"/>
    <property type="match status" value="1"/>
</dbReference>
<keyword evidence="6 14" id="KW-0812">Transmembrane</keyword>
<evidence type="ECO:0000256" key="1">
    <source>
        <dbReference type="ARBA" id="ARBA00004477"/>
    </source>
</evidence>
<protein>
    <recommendedName>
        <fullName evidence="11">O-acyltransferase</fullName>
    </recommendedName>
</protein>
<evidence type="ECO:0000256" key="4">
    <source>
        <dbReference type="ARBA" id="ARBA00009010"/>
    </source>
</evidence>
<evidence type="ECO:0000313" key="15">
    <source>
        <dbReference type="EMBL" id="ANN46862.1"/>
    </source>
</evidence>
<dbReference type="AlphaFoldDB" id="A0A193DVK9"/>
<accession>A0A193DVK9</accession>
<dbReference type="UniPathway" id="UPA00282"/>
<dbReference type="PANTHER" id="PTHR10408">
    <property type="entry name" value="STEROL O-ACYLTRANSFERASE"/>
    <property type="match status" value="1"/>
</dbReference>
<evidence type="ECO:0000256" key="8">
    <source>
        <dbReference type="ARBA" id="ARBA00022989"/>
    </source>
</evidence>
<dbReference type="BRENDA" id="2.3.1.20">
    <property type="organism ID" value="17272"/>
</dbReference>
<dbReference type="GO" id="GO:0009941">
    <property type="term" value="C:chloroplast envelope"/>
    <property type="evidence" value="ECO:0007669"/>
    <property type="project" value="TreeGrafter"/>
</dbReference>
<evidence type="ECO:0000256" key="11">
    <source>
        <dbReference type="PIRNR" id="PIRNR000439"/>
    </source>
</evidence>
<dbReference type="PIRSF" id="PIRSF000439">
    <property type="entry name" value="Oat_ACAT_DAG_ARE"/>
    <property type="match status" value="1"/>
</dbReference>
<evidence type="ECO:0000256" key="3">
    <source>
        <dbReference type="ARBA" id="ARBA00005189"/>
    </source>
</evidence>
<feature type="region of interest" description="Disordered" evidence="13">
    <location>
        <begin position="39"/>
        <end position="74"/>
    </location>
</feature>
<keyword evidence="10 11" id="KW-0012">Acyltransferase</keyword>
<feature type="transmembrane region" description="Helical" evidence="14">
    <location>
        <begin position="198"/>
        <end position="217"/>
    </location>
</feature>
<dbReference type="GO" id="GO:0005789">
    <property type="term" value="C:endoplasmic reticulum membrane"/>
    <property type="evidence" value="ECO:0007669"/>
    <property type="project" value="UniProtKB-SubCell"/>
</dbReference>
<evidence type="ECO:0000256" key="12">
    <source>
        <dbReference type="PIRSR" id="PIRSR000439-1"/>
    </source>
</evidence>
<dbReference type="PANTHER" id="PTHR10408:SF7">
    <property type="entry name" value="DIACYLGLYCEROL O-ACYLTRANSFERASE 1"/>
    <property type="match status" value="1"/>
</dbReference>
<dbReference type="InterPro" id="IPR014371">
    <property type="entry name" value="Oat_ACAT_DAG_ARE"/>
</dbReference>
<evidence type="ECO:0000256" key="5">
    <source>
        <dbReference type="ARBA" id="ARBA00022679"/>
    </source>
</evidence>
<feature type="transmembrane region" description="Helical" evidence="14">
    <location>
        <begin position="100"/>
        <end position="118"/>
    </location>
</feature>
<organism evidence="15">
    <name type="scientific">Cuphea avigera var. pulcherrima</name>
    <dbReference type="NCBI Taxonomy" id="83566"/>
    <lineage>
        <taxon>Eukaryota</taxon>
        <taxon>Viridiplantae</taxon>
        <taxon>Streptophyta</taxon>
        <taxon>Embryophyta</taxon>
        <taxon>Tracheophyta</taxon>
        <taxon>Spermatophyta</taxon>
        <taxon>Magnoliopsida</taxon>
        <taxon>eudicotyledons</taxon>
        <taxon>Gunneridae</taxon>
        <taxon>Pentapetalae</taxon>
        <taxon>rosids</taxon>
        <taxon>malvids</taxon>
        <taxon>Myrtales</taxon>
        <taxon>Lythraceae</taxon>
        <taxon>Cuphea</taxon>
    </lineage>
</organism>
<keyword evidence="5 11" id="KW-0808">Transferase</keyword>
<evidence type="ECO:0000256" key="9">
    <source>
        <dbReference type="ARBA" id="ARBA00023136"/>
    </source>
</evidence>
<gene>
    <name evidence="15" type="primary">DGAT1</name>
</gene>
<dbReference type="Pfam" id="PF03062">
    <property type="entry name" value="MBOAT"/>
    <property type="match status" value="1"/>
</dbReference>
<feature type="active site" evidence="12">
    <location>
        <position position="418"/>
    </location>
</feature>
<feature type="compositionally biased region" description="Polar residues" evidence="13">
    <location>
        <begin position="43"/>
        <end position="67"/>
    </location>
</feature>
<name>A0A193DVK9_9MYRT</name>
<evidence type="ECO:0000256" key="13">
    <source>
        <dbReference type="SAM" id="MobiDB-lite"/>
    </source>
</evidence>
<feature type="transmembrane region" description="Helical" evidence="14">
    <location>
        <begin position="138"/>
        <end position="159"/>
    </location>
</feature>